<keyword evidence="2" id="KW-0812">Transmembrane</keyword>
<feature type="region of interest" description="Disordered" evidence="1">
    <location>
        <begin position="64"/>
        <end position="241"/>
    </location>
</feature>
<protein>
    <submittedName>
        <fullName evidence="4">Uncharacterized protein LOC102806992</fullName>
    </submittedName>
</protein>
<keyword evidence="2" id="KW-0472">Membrane</keyword>
<evidence type="ECO:0000313" key="3">
    <source>
        <dbReference type="Proteomes" id="UP000694865"/>
    </source>
</evidence>
<feature type="transmembrane region" description="Helical" evidence="2">
    <location>
        <begin position="20"/>
        <end position="42"/>
    </location>
</feature>
<sequence>MITEAEPDTGKLNDNSSALIGGIVGAIVALIIVIVILVILILRHKGGNKPSDIELSDNHARDNAYEFSGVDNPSMDSHDITDTSHQNGNHLVGAIPQDIDQPAPPAATPAPTVNLGELYSQVQKKTDNTPPAAYTGYGKVNKNKKPKKDDGVTDVYAQPKKKPKKDNGVTDVYAQPKKKPKKEDEKKKTKEVDKKKNNKDKDKVPDKSKQPDGTMYANLPGSHSGTQDVPPFFTNGQVFWQ</sequence>
<dbReference type="RefSeq" id="XP_006819409.1">
    <property type="nucleotide sequence ID" value="XM_006819346.1"/>
</dbReference>
<evidence type="ECO:0000313" key="4">
    <source>
        <dbReference type="RefSeq" id="XP_006819409.1"/>
    </source>
</evidence>
<feature type="compositionally biased region" description="Basic and acidic residues" evidence="1">
    <location>
        <begin position="181"/>
        <end position="210"/>
    </location>
</feature>
<keyword evidence="2" id="KW-1133">Transmembrane helix</keyword>
<proteinExistence type="predicted"/>
<organism evidence="3 4">
    <name type="scientific">Saccoglossus kowalevskii</name>
    <name type="common">Acorn worm</name>
    <dbReference type="NCBI Taxonomy" id="10224"/>
    <lineage>
        <taxon>Eukaryota</taxon>
        <taxon>Metazoa</taxon>
        <taxon>Hemichordata</taxon>
        <taxon>Enteropneusta</taxon>
        <taxon>Harrimaniidae</taxon>
        <taxon>Saccoglossus</taxon>
    </lineage>
</organism>
<keyword evidence="3" id="KW-1185">Reference proteome</keyword>
<name>A0ABM0MHB8_SACKO</name>
<accession>A0ABM0MHB8</accession>
<dbReference type="GeneID" id="102806992"/>
<evidence type="ECO:0000256" key="2">
    <source>
        <dbReference type="SAM" id="Phobius"/>
    </source>
</evidence>
<reference evidence="4" key="1">
    <citation type="submission" date="2025-08" db="UniProtKB">
        <authorList>
            <consortium name="RefSeq"/>
        </authorList>
    </citation>
    <scope>IDENTIFICATION</scope>
    <source>
        <tissue evidence="4">Testes</tissue>
    </source>
</reference>
<gene>
    <name evidence="4" type="primary">LOC102806992</name>
</gene>
<dbReference type="Proteomes" id="UP000694865">
    <property type="component" value="Unplaced"/>
</dbReference>
<evidence type="ECO:0000256" key="1">
    <source>
        <dbReference type="SAM" id="MobiDB-lite"/>
    </source>
</evidence>